<name>A0AA86PQV4_9EUKA</name>
<reference evidence="2 3" key="2">
    <citation type="submission" date="2024-07" db="EMBL/GenBank/DDBJ databases">
        <authorList>
            <person name="Akdeniz Z."/>
        </authorList>
    </citation>
    <scope>NUCLEOTIDE SEQUENCE [LARGE SCALE GENOMIC DNA]</scope>
</reference>
<dbReference type="EMBL" id="CATOUU010000720">
    <property type="protein sequence ID" value="CAI9943996.1"/>
    <property type="molecule type" value="Genomic_DNA"/>
</dbReference>
<evidence type="ECO:0000313" key="1">
    <source>
        <dbReference type="EMBL" id="CAI9943996.1"/>
    </source>
</evidence>
<proteinExistence type="predicted"/>
<protein>
    <submittedName>
        <fullName evidence="2">Hypothetical_protein</fullName>
    </submittedName>
</protein>
<comment type="caution">
    <text evidence="1">The sequence shown here is derived from an EMBL/GenBank/DDBJ whole genome shotgun (WGS) entry which is preliminary data.</text>
</comment>
<evidence type="ECO:0000313" key="2">
    <source>
        <dbReference type="EMBL" id="CAL6037076.1"/>
    </source>
</evidence>
<dbReference type="AlphaFoldDB" id="A0AA86PQV4"/>
<reference evidence="1" key="1">
    <citation type="submission" date="2023-06" db="EMBL/GenBank/DDBJ databases">
        <authorList>
            <person name="Kurt Z."/>
        </authorList>
    </citation>
    <scope>NUCLEOTIDE SEQUENCE</scope>
</reference>
<evidence type="ECO:0000313" key="3">
    <source>
        <dbReference type="Proteomes" id="UP001642409"/>
    </source>
</evidence>
<dbReference type="Proteomes" id="UP001642409">
    <property type="component" value="Unassembled WGS sequence"/>
</dbReference>
<keyword evidence="3" id="KW-1185">Reference proteome</keyword>
<gene>
    <name evidence="1" type="ORF">HINF_LOCUS31641</name>
    <name evidence="2" type="ORF">HINF_LOCUS36720</name>
</gene>
<organism evidence="1">
    <name type="scientific">Hexamita inflata</name>
    <dbReference type="NCBI Taxonomy" id="28002"/>
    <lineage>
        <taxon>Eukaryota</taxon>
        <taxon>Metamonada</taxon>
        <taxon>Diplomonadida</taxon>
        <taxon>Hexamitidae</taxon>
        <taxon>Hexamitinae</taxon>
        <taxon>Hexamita</taxon>
    </lineage>
</organism>
<sequence>MNIKIQFGTQTLNSGSLLLSQSSVSINQMNIISRPDSQLTVNAAKQLNILTSSSSSANITNLLVNLSFAPSSGNFSLIYNVNSFLNISGYQVIGVYISTGTIAMIGININSATVNANQVSFQPTVFIVGNGSSYLFGNAVTTSTLYINSFSVIIGSNSNFLLLDAISSTEPNYYLFGGIIACINSNSVINVINVILDSYQKFSTSYVSYSGFLVGQNKNSNSGRITINSVCLSQNMVSTTLQFNQFGLIGYNGGNTSVQNMSVIFAVQGANFNYFGIIGQQYLSYAEVVNIKTSVNITSSGGAYVSSLFGAEEANNCSVLNANIIGGNINNGSNYVGGFLVINVKMQLL</sequence>
<dbReference type="EMBL" id="CAXDID020000135">
    <property type="protein sequence ID" value="CAL6037076.1"/>
    <property type="molecule type" value="Genomic_DNA"/>
</dbReference>
<accession>A0AA86PQV4</accession>